<dbReference type="GO" id="GO:0000302">
    <property type="term" value="P:response to reactive oxygen species"/>
    <property type="evidence" value="ECO:0007669"/>
    <property type="project" value="TreeGrafter"/>
</dbReference>
<evidence type="ECO:0000256" key="6">
    <source>
        <dbReference type="ARBA" id="ARBA00022617"/>
    </source>
</evidence>
<evidence type="ECO:0000256" key="5">
    <source>
        <dbReference type="ARBA" id="ARBA00022559"/>
    </source>
</evidence>
<organism evidence="17 18">
    <name type="scientific">Zygotorulaspora mrakii</name>
    <name type="common">Zygosaccharomyces mrakii</name>
    <dbReference type="NCBI Taxonomy" id="42260"/>
    <lineage>
        <taxon>Eukaryota</taxon>
        <taxon>Fungi</taxon>
        <taxon>Dikarya</taxon>
        <taxon>Ascomycota</taxon>
        <taxon>Saccharomycotina</taxon>
        <taxon>Saccharomycetes</taxon>
        <taxon>Saccharomycetales</taxon>
        <taxon>Saccharomycetaceae</taxon>
        <taxon>Zygotorulaspora</taxon>
    </lineage>
</organism>
<evidence type="ECO:0000313" key="18">
    <source>
        <dbReference type="Proteomes" id="UP000509704"/>
    </source>
</evidence>
<comment type="similarity">
    <text evidence="4">Belongs to the peroxidase family. Cytochrome c peroxidase subfamily.</text>
</comment>
<comment type="subcellular location">
    <subcellularLocation>
        <location evidence="3">Mitochondrion intermembrane space</location>
    </subcellularLocation>
    <subcellularLocation>
        <location evidence="2">Mitochondrion matrix</location>
    </subcellularLocation>
</comment>
<dbReference type="Pfam" id="PF00141">
    <property type="entry name" value="peroxidase"/>
    <property type="match status" value="1"/>
</dbReference>
<dbReference type="PANTHER" id="PTHR31356">
    <property type="entry name" value="THYLAKOID LUMENAL 29 KDA PROTEIN, CHLOROPLASTIC-RELATED"/>
    <property type="match status" value="1"/>
</dbReference>
<keyword evidence="8" id="KW-0809">Transit peptide</keyword>
<dbReference type="InterPro" id="IPR019794">
    <property type="entry name" value="Peroxidases_AS"/>
</dbReference>
<keyword evidence="11" id="KW-0496">Mitochondrion</keyword>
<evidence type="ECO:0000256" key="2">
    <source>
        <dbReference type="ARBA" id="ARBA00004305"/>
    </source>
</evidence>
<evidence type="ECO:0000256" key="13">
    <source>
        <dbReference type="ARBA" id="ARBA00049265"/>
    </source>
</evidence>
<evidence type="ECO:0000256" key="12">
    <source>
        <dbReference type="ARBA" id="ARBA00038574"/>
    </source>
</evidence>
<dbReference type="GO" id="GO:0004130">
    <property type="term" value="F:cytochrome-c peroxidase activity"/>
    <property type="evidence" value="ECO:0007669"/>
    <property type="project" value="UniProtKB-EC"/>
</dbReference>
<evidence type="ECO:0000256" key="14">
    <source>
        <dbReference type="RuleBase" id="RU363051"/>
    </source>
</evidence>
<keyword evidence="7" id="KW-0479">Metal-binding</keyword>
<name>A0A7H9AYE8_ZYGMR</name>
<protein>
    <recommendedName>
        <fullName evidence="14">Peroxidase</fullName>
        <ecNumber evidence="14">1.11.1.-</ecNumber>
    </recommendedName>
</protein>
<keyword evidence="6" id="KW-0349">Heme</keyword>
<keyword evidence="5 14" id="KW-0575">Peroxidase</keyword>
<dbReference type="GeneID" id="59235099"/>
<evidence type="ECO:0000256" key="15">
    <source>
        <dbReference type="SAM" id="MobiDB-lite"/>
    </source>
</evidence>
<proteinExistence type="inferred from homology"/>
<feature type="domain" description="Plant heme peroxidase family profile" evidence="16">
    <location>
        <begin position="187"/>
        <end position="380"/>
    </location>
</feature>
<dbReference type="InterPro" id="IPR002016">
    <property type="entry name" value="Haem_peroxidase"/>
</dbReference>
<dbReference type="GO" id="GO:0020037">
    <property type="term" value="F:heme binding"/>
    <property type="evidence" value="ECO:0007669"/>
    <property type="project" value="UniProtKB-UniRule"/>
</dbReference>
<evidence type="ECO:0000313" key="17">
    <source>
        <dbReference type="EMBL" id="QLG71438.1"/>
    </source>
</evidence>
<dbReference type="AlphaFoldDB" id="A0A7H9AYE8"/>
<sequence>MCILYIYMYVWSYELAYILETSDSLQPQRQSKMATLTRALYRTRFFLIGAATAALTVNLKSTTDFKNQGNNNWGWGFRNGGTLLGSAAIVHAATTESGKKFEDFQNVYNAIAKKLREEDEYDNYIGYGPVLVRLAWHSSGTYDKNDNSGGSYGGTYRFKKEASDPANKGLENGAKFLAPIHKEFPWISYGDLYTLGSVTAVQEMQGPKIPWRPGRVDTDEETTPDNGRLPDATKDANYVRNYYNRFGFDDQEIVALLGAHCLGKTHLKNSGFEGPWGASPNIFNNAFYVNLLNEDWKLEKNDAGQEQYDSPSGFMMLPTDYALVQDPKFSRYVKKYADDESAFFEDFKKVFVKLLENGISYEKSSPAFVFKTLDELESNE</sequence>
<dbReference type="PROSITE" id="PS00436">
    <property type="entry name" value="PEROXIDASE_2"/>
    <property type="match status" value="1"/>
</dbReference>
<dbReference type="CDD" id="cd00691">
    <property type="entry name" value="ascorbate_peroxidase"/>
    <property type="match status" value="1"/>
</dbReference>
<dbReference type="InterPro" id="IPR044831">
    <property type="entry name" value="Ccp1-like"/>
</dbReference>
<dbReference type="SUPFAM" id="SSF48113">
    <property type="entry name" value="Heme-dependent peroxidases"/>
    <property type="match status" value="1"/>
</dbReference>
<comment type="function">
    <text evidence="1">Destroys radicals which are normally produced within the cells and which are toxic to biological systems.</text>
</comment>
<gene>
    <name evidence="17" type="ORF">HG535_0B04800</name>
</gene>
<evidence type="ECO:0000256" key="7">
    <source>
        <dbReference type="ARBA" id="ARBA00022723"/>
    </source>
</evidence>
<dbReference type="PROSITE" id="PS50873">
    <property type="entry name" value="PEROXIDASE_4"/>
    <property type="match status" value="1"/>
</dbReference>
<dbReference type="Gene3D" id="1.10.520.10">
    <property type="match status" value="1"/>
</dbReference>
<dbReference type="InterPro" id="IPR002207">
    <property type="entry name" value="Peroxidase_I"/>
</dbReference>
<evidence type="ECO:0000259" key="16">
    <source>
        <dbReference type="PROSITE" id="PS50873"/>
    </source>
</evidence>
<evidence type="ECO:0000256" key="11">
    <source>
        <dbReference type="ARBA" id="ARBA00023128"/>
    </source>
</evidence>
<comment type="subunit">
    <text evidence="12">Forms a one-to-one complex with cytochrome c.</text>
</comment>
<comment type="catalytic activity">
    <reaction evidence="13">
        <text>2 Fe(II)-[cytochrome c] + H2O2 + 2 H(+) = 2 Fe(III)-[cytochrome c] + 2 H2O</text>
        <dbReference type="Rhea" id="RHEA:16581"/>
        <dbReference type="Rhea" id="RHEA-COMP:10350"/>
        <dbReference type="Rhea" id="RHEA-COMP:14399"/>
        <dbReference type="ChEBI" id="CHEBI:15377"/>
        <dbReference type="ChEBI" id="CHEBI:15378"/>
        <dbReference type="ChEBI" id="CHEBI:16240"/>
        <dbReference type="ChEBI" id="CHEBI:29033"/>
        <dbReference type="ChEBI" id="CHEBI:29034"/>
        <dbReference type="EC" id="1.11.1.5"/>
    </reaction>
</comment>
<keyword evidence="9 14" id="KW-0560">Oxidoreductase</keyword>
<dbReference type="GO" id="GO:0034599">
    <property type="term" value="P:cellular response to oxidative stress"/>
    <property type="evidence" value="ECO:0007669"/>
    <property type="project" value="InterPro"/>
</dbReference>
<keyword evidence="10" id="KW-0408">Iron</keyword>
<evidence type="ECO:0000256" key="3">
    <source>
        <dbReference type="ARBA" id="ARBA00004569"/>
    </source>
</evidence>
<evidence type="ECO:0000256" key="1">
    <source>
        <dbReference type="ARBA" id="ARBA00003917"/>
    </source>
</evidence>
<dbReference type="GO" id="GO:0005758">
    <property type="term" value="C:mitochondrial intermembrane space"/>
    <property type="evidence" value="ECO:0007669"/>
    <property type="project" value="UniProtKB-SubCell"/>
</dbReference>
<dbReference type="InterPro" id="IPR010255">
    <property type="entry name" value="Haem_peroxidase_sf"/>
</dbReference>
<dbReference type="OrthoDB" id="2859658at2759"/>
<dbReference type="GO" id="GO:0046872">
    <property type="term" value="F:metal ion binding"/>
    <property type="evidence" value="ECO:0007669"/>
    <property type="project" value="UniProtKB-UniRule"/>
</dbReference>
<dbReference type="Proteomes" id="UP000509704">
    <property type="component" value="Chromosome 2"/>
</dbReference>
<dbReference type="EMBL" id="CP058605">
    <property type="protein sequence ID" value="QLG71438.1"/>
    <property type="molecule type" value="Genomic_DNA"/>
</dbReference>
<feature type="region of interest" description="Disordered" evidence="15">
    <location>
        <begin position="208"/>
        <end position="233"/>
    </location>
</feature>
<dbReference type="Gene3D" id="1.10.420.10">
    <property type="entry name" value="Peroxidase, domain 2"/>
    <property type="match status" value="1"/>
</dbReference>
<dbReference type="PRINTS" id="PR00458">
    <property type="entry name" value="PEROXIDASE"/>
</dbReference>
<reference evidence="17 18" key="1">
    <citation type="submission" date="2020-07" db="EMBL/GenBank/DDBJ databases">
        <title>The yeast mating-type switching endonuclease HO is a domesticated member of an unorthodox homing genetic element family.</title>
        <authorList>
            <person name="Coughlan A.Y."/>
            <person name="Lombardi L."/>
            <person name="Braun-Galleani S."/>
            <person name="Martos A.R."/>
            <person name="Galeote V."/>
            <person name="Bigey F."/>
            <person name="Dequin S."/>
            <person name="Byrne K.P."/>
            <person name="Wolfe K.H."/>
        </authorList>
    </citation>
    <scope>NUCLEOTIDE SEQUENCE [LARGE SCALE GENOMIC DNA]</scope>
    <source>
        <strain evidence="17 18">NRRL Y-6702</strain>
    </source>
</reference>
<dbReference type="GO" id="GO:0042744">
    <property type="term" value="P:hydrogen peroxide catabolic process"/>
    <property type="evidence" value="ECO:0007669"/>
    <property type="project" value="TreeGrafter"/>
</dbReference>
<evidence type="ECO:0000256" key="10">
    <source>
        <dbReference type="ARBA" id="ARBA00023004"/>
    </source>
</evidence>
<dbReference type="GO" id="GO:0005759">
    <property type="term" value="C:mitochondrial matrix"/>
    <property type="evidence" value="ECO:0007669"/>
    <property type="project" value="UniProtKB-SubCell"/>
</dbReference>
<dbReference type="PANTHER" id="PTHR31356:SF58">
    <property type="entry name" value="CYTOCHROME C PEROXIDASE, MITOCHONDRIAL"/>
    <property type="match status" value="1"/>
</dbReference>
<evidence type="ECO:0000256" key="4">
    <source>
        <dbReference type="ARBA" id="ARBA00005997"/>
    </source>
</evidence>
<keyword evidence="18" id="KW-1185">Reference proteome</keyword>
<accession>A0A7H9AYE8</accession>
<evidence type="ECO:0000256" key="8">
    <source>
        <dbReference type="ARBA" id="ARBA00022946"/>
    </source>
</evidence>
<dbReference type="PRINTS" id="PR00459">
    <property type="entry name" value="ASPEROXIDASE"/>
</dbReference>
<dbReference type="FunFam" id="1.10.520.10:FF:000005">
    <property type="entry name" value="Cytochrome c peroxidase"/>
    <property type="match status" value="1"/>
</dbReference>
<dbReference type="KEGG" id="zmk:HG535_0B04800"/>
<dbReference type="RefSeq" id="XP_037143166.1">
    <property type="nucleotide sequence ID" value="XM_037287271.1"/>
</dbReference>
<evidence type="ECO:0000256" key="9">
    <source>
        <dbReference type="ARBA" id="ARBA00023002"/>
    </source>
</evidence>
<dbReference type="EC" id="1.11.1.-" evidence="14"/>